<dbReference type="PROSITE" id="PS50012">
    <property type="entry name" value="RCC1_3"/>
    <property type="match status" value="1"/>
</dbReference>
<dbReference type="EMBL" id="JAOPGA020000945">
    <property type="protein sequence ID" value="KAL0483201.1"/>
    <property type="molecule type" value="Genomic_DNA"/>
</dbReference>
<comment type="caution">
    <text evidence="3">The sequence shown here is derived from an EMBL/GenBank/DDBJ whole genome shotgun (WGS) entry which is preliminary data.</text>
</comment>
<keyword evidence="4" id="KW-1185">Reference proteome</keyword>
<accession>A0AAW2Z352</accession>
<feature type="repeat" description="RCC1" evidence="2">
    <location>
        <begin position="187"/>
        <end position="239"/>
    </location>
</feature>
<evidence type="ECO:0000313" key="4">
    <source>
        <dbReference type="Proteomes" id="UP001431209"/>
    </source>
</evidence>
<dbReference type="InterPro" id="IPR009091">
    <property type="entry name" value="RCC1/BLIP-II"/>
</dbReference>
<organism evidence="3 4">
    <name type="scientific">Acrasis kona</name>
    <dbReference type="NCBI Taxonomy" id="1008807"/>
    <lineage>
        <taxon>Eukaryota</taxon>
        <taxon>Discoba</taxon>
        <taxon>Heterolobosea</taxon>
        <taxon>Tetramitia</taxon>
        <taxon>Eutetramitia</taxon>
        <taxon>Acrasidae</taxon>
        <taxon>Acrasis</taxon>
    </lineage>
</organism>
<keyword evidence="3" id="KW-0675">Receptor</keyword>
<sequence length="365" mass="40591">MANNPTLFYSGLRSKSRDVNVMQELPEVPRNVKMVSSGRGNLCIVTHDDQIYTLDRDSLEPRLSRIDPSGEILNGRRIQAASCGGYHTIILTEEKPRLFALGTNFFGECFVSTETKFLETLTPIHLKRSAEICKIDTGANFSVVMFRDGTIQRSGHSCNYELWLLDIPPAVRTSSGSLHTVIIAQNGRCYGTGYNERAQLGNGTTRNSNEAFTEMLLPDEIEAHNVYCGSIHTLVLDTLNGLWLCGTNLAISMNMLPVYVPQKIRFFEGNNLIIKEISTHLAHHVSVLTACGCLYTVGANGRGQLATNSFESKSQFHKVQLELGTKHILSTVVGENNTFIIVGEHKPNSIQRRINSFFDLTFIFS</sequence>
<proteinExistence type="predicted"/>
<gene>
    <name evidence="3" type="ORF">AKO1_014852</name>
</gene>
<evidence type="ECO:0000313" key="3">
    <source>
        <dbReference type="EMBL" id="KAL0483201.1"/>
    </source>
</evidence>
<dbReference type="Gene3D" id="2.130.10.30">
    <property type="entry name" value="Regulator of chromosome condensation 1/beta-lactamase-inhibitor protein II"/>
    <property type="match status" value="2"/>
</dbReference>
<dbReference type="SUPFAM" id="SSF50985">
    <property type="entry name" value="RCC1/BLIP-II"/>
    <property type="match status" value="2"/>
</dbReference>
<dbReference type="AlphaFoldDB" id="A0AAW2Z352"/>
<keyword evidence="1" id="KW-0677">Repeat</keyword>
<evidence type="ECO:0000256" key="1">
    <source>
        <dbReference type="ARBA" id="ARBA00022737"/>
    </source>
</evidence>
<dbReference type="Proteomes" id="UP001431209">
    <property type="component" value="Unassembled WGS sequence"/>
</dbReference>
<protein>
    <submittedName>
        <fullName evidence="3">Ultraviolet-B receptor UVR</fullName>
    </submittedName>
</protein>
<evidence type="ECO:0000256" key="2">
    <source>
        <dbReference type="PROSITE-ProRule" id="PRU00235"/>
    </source>
</evidence>
<reference evidence="3 4" key="1">
    <citation type="submission" date="2024-03" db="EMBL/GenBank/DDBJ databases">
        <title>The Acrasis kona genome and developmental transcriptomes reveal deep origins of eukaryotic multicellular pathways.</title>
        <authorList>
            <person name="Sheikh S."/>
            <person name="Fu C.-J."/>
            <person name="Brown M.W."/>
            <person name="Baldauf S.L."/>
        </authorList>
    </citation>
    <scope>NUCLEOTIDE SEQUENCE [LARGE SCALE GENOMIC DNA]</scope>
    <source>
        <strain evidence="3 4">ATCC MYA-3509</strain>
    </source>
</reference>
<dbReference type="InterPro" id="IPR000408">
    <property type="entry name" value="Reg_chr_condens"/>
</dbReference>
<name>A0AAW2Z352_9EUKA</name>
<dbReference type="InterPro" id="IPR051709">
    <property type="entry name" value="Ub-ligase/GTPase-reg"/>
</dbReference>
<dbReference type="PANTHER" id="PTHR45622:SF58">
    <property type="entry name" value="REGULATOR OF CHROMOSOME CONDENSATION DOMAIN-CONTAINING PROTEIN"/>
    <property type="match status" value="1"/>
</dbReference>
<dbReference type="PANTHER" id="PTHR45622">
    <property type="entry name" value="UBIQUITIN-PROTEIN LIGASE E3A-RELATED"/>
    <property type="match status" value="1"/>
</dbReference>